<comment type="pathway">
    <text evidence="1 6 7">Amino-acid biosynthesis; L-histidine biosynthesis; L-histidine from 5-phospho-alpha-D-ribose 1-diphosphate: step 6/9.</text>
</comment>
<dbReference type="InterPro" id="IPR020565">
    <property type="entry name" value="ImidazoleglycerP_deHydtase_CS"/>
</dbReference>
<dbReference type="GO" id="GO:0000105">
    <property type="term" value="P:L-histidine biosynthetic process"/>
    <property type="evidence" value="ECO:0007669"/>
    <property type="project" value="UniProtKB-UniRule"/>
</dbReference>
<evidence type="ECO:0000256" key="3">
    <source>
        <dbReference type="ARBA" id="ARBA00022605"/>
    </source>
</evidence>
<dbReference type="InterPro" id="IPR038494">
    <property type="entry name" value="IGPD_sf"/>
</dbReference>
<dbReference type="Proteomes" id="UP000283442">
    <property type="component" value="Unassembled WGS sequence"/>
</dbReference>
<organism evidence="8 9">
    <name type="scientific">Mitsuokella multacida</name>
    <dbReference type="NCBI Taxonomy" id="52226"/>
    <lineage>
        <taxon>Bacteria</taxon>
        <taxon>Bacillati</taxon>
        <taxon>Bacillota</taxon>
        <taxon>Negativicutes</taxon>
        <taxon>Selenomonadales</taxon>
        <taxon>Selenomonadaceae</taxon>
        <taxon>Mitsuokella</taxon>
    </lineage>
</organism>
<dbReference type="PANTHER" id="PTHR23133">
    <property type="entry name" value="IMIDAZOLEGLYCEROL-PHOSPHATE DEHYDRATASE HIS7"/>
    <property type="match status" value="1"/>
</dbReference>
<dbReference type="FunFam" id="3.30.230.40:FF:000001">
    <property type="entry name" value="Imidazoleglycerol-phosphate dehydratase HisB"/>
    <property type="match status" value="1"/>
</dbReference>
<comment type="caution">
    <text evidence="8">The sequence shown here is derived from an EMBL/GenBank/DDBJ whole genome shotgun (WGS) entry which is preliminary data.</text>
</comment>
<dbReference type="Gene3D" id="3.30.230.40">
    <property type="entry name" value="Imidazole glycerol phosphate dehydratase, domain 1"/>
    <property type="match status" value="2"/>
</dbReference>
<name>A0A414NWL3_9FIRM</name>
<evidence type="ECO:0000256" key="4">
    <source>
        <dbReference type="ARBA" id="ARBA00023102"/>
    </source>
</evidence>
<dbReference type="FunFam" id="3.30.230.40:FF:000003">
    <property type="entry name" value="Imidazoleglycerol-phosphate dehydratase HisB"/>
    <property type="match status" value="1"/>
</dbReference>
<evidence type="ECO:0000313" key="9">
    <source>
        <dbReference type="Proteomes" id="UP000283442"/>
    </source>
</evidence>
<dbReference type="NCBIfam" id="NF002111">
    <property type="entry name" value="PRK00951.2-1"/>
    <property type="match status" value="1"/>
</dbReference>
<dbReference type="EMBL" id="QRHE01000006">
    <property type="protein sequence ID" value="RHF51522.1"/>
    <property type="molecule type" value="Genomic_DNA"/>
</dbReference>
<dbReference type="HAMAP" id="MF_00076">
    <property type="entry name" value="HisB"/>
    <property type="match status" value="1"/>
</dbReference>
<accession>A0A414NWL3</accession>
<reference evidence="8 9" key="1">
    <citation type="submission" date="2018-08" db="EMBL/GenBank/DDBJ databases">
        <title>A genome reference for cultivated species of the human gut microbiota.</title>
        <authorList>
            <person name="Zou Y."/>
            <person name="Xue W."/>
            <person name="Luo G."/>
        </authorList>
    </citation>
    <scope>NUCLEOTIDE SEQUENCE [LARGE SCALE GENOMIC DNA]</scope>
    <source>
        <strain evidence="8 9">AM25-21AC</strain>
    </source>
</reference>
<comment type="catalytic activity">
    <reaction evidence="6 7">
        <text>D-erythro-1-(imidazol-4-yl)glycerol 3-phosphate = 3-(imidazol-4-yl)-2-oxopropyl phosphate + H2O</text>
        <dbReference type="Rhea" id="RHEA:11040"/>
        <dbReference type="ChEBI" id="CHEBI:15377"/>
        <dbReference type="ChEBI" id="CHEBI:57766"/>
        <dbReference type="ChEBI" id="CHEBI:58278"/>
        <dbReference type="EC" id="4.2.1.19"/>
    </reaction>
</comment>
<dbReference type="Pfam" id="PF00475">
    <property type="entry name" value="IGPD"/>
    <property type="match status" value="1"/>
</dbReference>
<dbReference type="NCBIfam" id="NF002114">
    <property type="entry name" value="PRK00951.2-4"/>
    <property type="match status" value="1"/>
</dbReference>
<dbReference type="CDD" id="cd07914">
    <property type="entry name" value="IGPD"/>
    <property type="match status" value="1"/>
</dbReference>
<dbReference type="EC" id="4.2.1.19" evidence="6 7"/>
<dbReference type="GO" id="GO:0005737">
    <property type="term" value="C:cytoplasm"/>
    <property type="evidence" value="ECO:0007669"/>
    <property type="project" value="UniProtKB-SubCell"/>
</dbReference>
<dbReference type="InterPro" id="IPR020568">
    <property type="entry name" value="Ribosomal_Su5_D2-typ_SF"/>
</dbReference>
<keyword evidence="5 6" id="KW-0456">Lyase</keyword>
<dbReference type="OrthoDB" id="9790411at2"/>
<dbReference type="AlphaFoldDB" id="A0A414NWL3"/>
<evidence type="ECO:0000313" key="8">
    <source>
        <dbReference type="EMBL" id="RHF51522.1"/>
    </source>
</evidence>
<sequence>MSIRTATVERKTAETSVKLILNLDGNGHGVIDSGIGFFDHMLNLMTAHGLMDLTLACDGDIDVDGHHSVEDIGITLGQAFKQAIGDKKGIRRYGTFYLPMDEALAFVSLDISGRPFLVYDDGGEMAPMAPMIGGYDTELTEEFLRAFAVNAGITLHVRVLYGKNSHHKVEAIFKALGHALRIAVEKDPRVDGIPSTKGSL</sequence>
<dbReference type="InterPro" id="IPR000807">
    <property type="entry name" value="ImidazoleglycerolP_deHydtase"/>
</dbReference>
<proteinExistence type="inferred from homology"/>
<evidence type="ECO:0000256" key="5">
    <source>
        <dbReference type="ARBA" id="ARBA00023239"/>
    </source>
</evidence>
<dbReference type="RefSeq" id="WP_118176144.1">
    <property type="nucleotide sequence ID" value="NZ_CAUEAC010000005.1"/>
</dbReference>
<keyword evidence="3 6" id="KW-0028">Amino-acid biosynthesis</keyword>
<dbReference type="PROSITE" id="PS00955">
    <property type="entry name" value="IGP_DEHYDRATASE_2"/>
    <property type="match status" value="1"/>
</dbReference>
<keyword evidence="6" id="KW-0963">Cytoplasm</keyword>
<dbReference type="PANTHER" id="PTHR23133:SF2">
    <property type="entry name" value="IMIDAZOLEGLYCEROL-PHOSPHATE DEHYDRATASE"/>
    <property type="match status" value="1"/>
</dbReference>
<evidence type="ECO:0000256" key="2">
    <source>
        <dbReference type="ARBA" id="ARBA00016664"/>
    </source>
</evidence>
<evidence type="ECO:0000256" key="1">
    <source>
        <dbReference type="ARBA" id="ARBA00005047"/>
    </source>
</evidence>
<evidence type="ECO:0000256" key="6">
    <source>
        <dbReference type="HAMAP-Rule" id="MF_00076"/>
    </source>
</evidence>
<dbReference type="GO" id="GO:0004424">
    <property type="term" value="F:imidazoleglycerol-phosphate dehydratase activity"/>
    <property type="evidence" value="ECO:0007669"/>
    <property type="project" value="UniProtKB-UniRule"/>
</dbReference>
<gene>
    <name evidence="6" type="primary">hisB</name>
    <name evidence="8" type="ORF">DW674_07095</name>
</gene>
<protein>
    <recommendedName>
        <fullName evidence="2 6">Imidazoleglycerol-phosphate dehydratase</fullName>
        <shortName evidence="6">IGPD</shortName>
        <ecNumber evidence="6 7">4.2.1.19</ecNumber>
    </recommendedName>
</protein>
<dbReference type="UniPathway" id="UPA00031">
    <property type="reaction ID" value="UER00011"/>
</dbReference>
<dbReference type="PROSITE" id="PS00954">
    <property type="entry name" value="IGP_DEHYDRATASE_1"/>
    <property type="match status" value="1"/>
</dbReference>
<keyword evidence="4 6" id="KW-0368">Histidine biosynthesis</keyword>
<comment type="subcellular location">
    <subcellularLocation>
        <location evidence="6 7">Cytoplasm</location>
    </subcellularLocation>
</comment>
<comment type="similarity">
    <text evidence="6 7">Belongs to the imidazoleglycerol-phosphate dehydratase family.</text>
</comment>
<dbReference type="SUPFAM" id="SSF54211">
    <property type="entry name" value="Ribosomal protein S5 domain 2-like"/>
    <property type="match status" value="2"/>
</dbReference>
<evidence type="ECO:0000256" key="7">
    <source>
        <dbReference type="RuleBase" id="RU000599"/>
    </source>
</evidence>